<gene>
    <name evidence="1" type="ORF">DUPY_30910</name>
</gene>
<dbReference type="AlphaFoldDB" id="A0A1E7WID5"/>
<proteinExistence type="predicted"/>
<organism evidence="1 2">
    <name type="scientific">Duganella phyllosphaerae</name>
    <dbReference type="NCBI Taxonomy" id="762836"/>
    <lineage>
        <taxon>Bacteria</taxon>
        <taxon>Pseudomonadati</taxon>
        <taxon>Pseudomonadota</taxon>
        <taxon>Betaproteobacteria</taxon>
        <taxon>Burkholderiales</taxon>
        <taxon>Oxalobacteraceae</taxon>
        <taxon>Telluria group</taxon>
        <taxon>Duganella</taxon>
    </lineage>
</organism>
<sequence length="389" mass="43209">MTLIVKLDYYDNSQKKLLLNSQPYVDAGTSSKVAAYQAVQRIRMADFYSYFLIHRQDLPDFQTYSDRLQRKVAAIEWLRGAVSTTSGNVRLVKAGYSDRRLSETIGEAIGLSVVSRLHDLTDADWTKLDELSGEDKADSFDFEVASDGVRIIQVEAKGSFVVDSNKKPSKVSNLKKNIVDKKISISAIVNYPYPASVRYGTIAAVDAVNGAKCWILDPDAVNLDISPQTLRIAKRLGFIAKLISLIAPNATLPKVIYSRIGEILERGSSSFDGKILEQKNGYHFSTSNYVERYLSNKKIYLKDIDVIGKVYSSSEGIYSFIGMRGDLARRAISQNFDDILSMNFSNYENSMSHEFQFEEKISGSVAGATKKINLNFSVSSGGFAFGTSE</sequence>
<dbReference type="OrthoDB" id="8766251at2"/>
<reference evidence="2" key="1">
    <citation type="journal article" date="2016" name="Front. Microbiol.">
        <title>Molecular Keys to the Janthinobacterium and Duganella spp. Interaction with the Plant Pathogen Fusarium graminearum.</title>
        <authorList>
            <person name="Haack F.S."/>
            <person name="Poehlein A."/>
            <person name="Kroger C."/>
            <person name="Voigt C.A."/>
            <person name="Piepenbring M."/>
            <person name="Bode H.B."/>
            <person name="Daniel R."/>
            <person name="Schafer W."/>
            <person name="Streit W.R."/>
        </authorList>
    </citation>
    <scope>NUCLEOTIDE SEQUENCE [LARGE SCALE GENOMIC DNA]</scope>
    <source>
        <strain evidence="2">T54</strain>
    </source>
</reference>
<evidence type="ECO:0000313" key="1">
    <source>
        <dbReference type="EMBL" id="OEZ98412.1"/>
    </source>
</evidence>
<dbReference type="Proteomes" id="UP000175989">
    <property type="component" value="Unassembled WGS sequence"/>
</dbReference>
<dbReference type="EMBL" id="LROM01000091">
    <property type="protein sequence ID" value="OEZ98412.1"/>
    <property type="molecule type" value="Genomic_DNA"/>
</dbReference>
<protein>
    <submittedName>
        <fullName evidence="1">Uncharacterized protein</fullName>
    </submittedName>
</protein>
<dbReference type="RefSeq" id="WP_141749557.1">
    <property type="nucleotide sequence ID" value="NZ_LROM01000091.1"/>
</dbReference>
<accession>A0A1E7WID5</accession>
<keyword evidence="2" id="KW-1185">Reference proteome</keyword>
<evidence type="ECO:0000313" key="2">
    <source>
        <dbReference type="Proteomes" id="UP000175989"/>
    </source>
</evidence>
<name>A0A1E7WID5_9BURK</name>
<comment type="caution">
    <text evidence="1">The sequence shown here is derived from an EMBL/GenBank/DDBJ whole genome shotgun (WGS) entry which is preliminary data.</text>
</comment>